<dbReference type="PROSITE" id="PS00061">
    <property type="entry name" value="ADH_SHORT"/>
    <property type="match status" value="1"/>
</dbReference>
<dbReference type="AlphaFoldDB" id="A0A381SQZ7"/>
<evidence type="ECO:0000313" key="2">
    <source>
        <dbReference type="EMBL" id="SVA03713.1"/>
    </source>
</evidence>
<protein>
    <submittedName>
        <fullName evidence="2">Uncharacterized protein</fullName>
    </submittedName>
</protein>
<dbReference type="PANTHER" id="PTHR42879:SF2">
    <property type="entry name" value="3-OXOACYL-[ACYL-CARRIER-PROTEIN] REDUCTASE FABG"/>
    <property type="match status" value="1"/>
</dbReference>
<proteinExistence type="inferred from homology"/>
<reference evidence="2" key="1">
    <citation type="submission" date="2018-05" db="EMBL/GenBank/DDBJ databases">
        <authorList>
            <person name="Lanie J.A."/>
            <person name="Ng W.-L."/>
            <person name="Kazmierczak K.M."/>
            <person name="Andrzejewski T.M."/>
            <person name="Davidsen T.M."/>
            <person name="Wayne K.J."/>
            <person name="Tettelin H."/>
            <person name="Glass J.I."/>
            <person name="Rusch D."/>
            <person name="Podicherti R."/>
            <person name="Tsui H.-C.T."/>
            <person name="Winkler M.E."/>
        </authorList>
    </citation>
    <scope>NUCLEOTIDE SEQUENCE</scope>
</reference>
<accession>A0A381SQZ7</accession>
<dbReference type="PANTHER" id="PTHR42879">
    <property type="entry name" value="3-OXOACYL-(ACYL-CARRIER-PROTEIN) REDUCTASE"/>
    <property type="match status" value="1"/>
</dbReference>
<dbReference type="PRINTS" id="PR00081">
    <property type="entry name" value="GDHRDH"/>
</dbReference>
<dbReference type="InterPro" id="IPR036291">
    <property type="entry name" value="NAD(P)-bd_dom_sf"/>
</dbReference>
<dbReference type="SUPFAM" id="SSF51735">
    <property type="entry name" value="NAD(P)-binding Rossmann-fold domains"/>
    <property type="match status" value="1"/>
</dbReference>
<dbReference type="PRINTS" id="PR00080">
    <property type="entry name" value="SDRFAMILY"/>
</dbReference>
<dbReference type="Pfam" id="PF13561">
    <property type="entry name" value="adh_short_C2"/>
    <property type="match status" value="1"/>
</dbReference>
<comment type="similarity">
    <text evidence="1">Belongs to the short-chain dehydrogenases/reductases (SDR) family.</text>
</comment>
<organism evidence="2">
    <name type="scientific">marine metagenome</name>
    <dbReference type="NCBI Taxonomy" id="408172"/>
    <lineage>
        <taxon>unclassified sequences</taxon>
        <taxon>metagenomes</taxon>
        <taxon>ecological metagenomes</taxon>
    </lineage>
</organism>
<dbReference type="InterPro" id="IPR002347">
    <property type="entry name" value="SDR_fam"/>
</dbReference>
<dbReference type="FunFam" id="3.40.50.720:FF:000084">
    <property type="entry name" value="Short-chain dehydrogenase reductase"/>
    <property type="match status" value="1"/>
</dbReference>
<name>A0A381SQZ7_9ZZZZ</name>
<dbReference type="InterPro" id="IPR050259">
    <property type="entry name" value="SDR"/>
</dbReference>
<sequence length="265" mass="28607">MELDLVGKTAIVTGGASHIGRRIALDLASEGATVVIADVDDEQSHQVSGEAKKNGWKVEPIRCDVTSVESVEGMIKKTLDGFGQVDILVNNAGWTADRLFVEKPRHEWEKEININLWGPINCIRAVVDHMIERRYGKIISVDSDAGRSGEVREVVYGAAKAGAIGLTKGLAKELGRFNINVNAVSPSLTLPDSQDEVGELSLWHESSSQAKVFGDPAVRERIAKAYPLRRIGNANDVSPMVVFLASDLASFITGQTISVNGGYII</sequence>
<dbReference type="EMBL" id="UINC01003142">
    <property type="protein sequence ID" value="SVA03713.1"/>
    <property type="molecule type" value="Genomic_DNA"/>
</dbReference>
<dbReference type="InterPro" id="IPR020904">
    <property type="entry name" value="Sc_DH/Rdtase_CS"/>
</dbReference>
<dbReference type="Gene3D" id="3.40.50.720">
    <property type="entry name" value="NAD(P)-binding Rossmann-like Domain"/>
    <property type="match status" value="1"/>
</dbReference>
<evidence type="ECO:0000256" key="1">
    <source>
        <dbReference type="ARBA" id="ARBA00006484"/>
    </source>
</evidence>
<dbReference type="GO" id="GO:0032787">
    <property type="term" value="P:monocarboxylic acid metabolic process"/>
    <property type="evidence" value="ECO:0007669"/>
    <property type="project" value="UniProtKB-ARBA"/>
</dbReference>
<gene>
    <name evidence="2" type="ORF">METZ01_LOCUS56567</name>
</gene>